<proteinExistence type="predicted"/>
<dbReference type="AlphaFoldDB" id="A0A0E9VCS4"/>
<dbReference type="EMBL" id="GBXM01033327">
    <property type="protein sequence ID" value="JAH75250.1"/>
    <property type="molecule type" value="Transcribed_RNA"/>
</dbReference>
<reference evidence="1" key="2">
    <citation type="journal article" date="2015" name="Fish Shellfish Immunol.">
        <title>Early steps in the European eel (Anguilla anguilla)-Vibrio vulnificus interaction in the gills: Role of the RtxA13 toxin.</title>
        <authorList>
            <person name="Callol A."/>
            <person name="Pajuelo D."/>
            <person name="Ebbesson L."/>
            <person name="Teles M."/>
            <person name="MacKenzie S."/>
            <person name="Amaro C."/>
        </authorList>
    </citation>
    <scope>NUCLEOTIDE SEQUENCE</scope>
</reference>
<sequence length="28" mass="3279">MSAYPSRYANSKTYSEVVYRWAAQAQYS</sequence>
<organism evidence="1">
    <name type="scientific">Anguilla anguilla</name>
    <name type="common">European freshwater eel</name>
    <name type="synonym">Muraena anguilla</name>
    <dbReference type="NCBI Taxonomy" id="7936"/>
    <lineage>
        <taxon>Eukaryota</taxon>
        <taxon>Metazoa</taxon>
        <taxon>Chordata</taxon>
        <taxon>Craniata</taxon>
        <taxon>Vertebrata</taxon>
        <taxon>Euteleostomi</taxon>
        <taxon>Actinopterygii</taxon>
        <taxon>Neopterygii</taxon>
        <taxon>Teleostei</taxon>
        <taxon>Anguilliformes</taxon>
        <taxon>Anguillidae</taxon>
        <taxon>Anguilla</taxon>
    </lineage>
</organism>
<evidence type="ECO:0000313" key="1">
    <source>
        <dbReference type="EMBL" id="JAH75250.1"/>
    </source>
</evidence>
<reference evidence="1" key="1">
    <citation type="submission" date="2014-11" db="EMBL/GenBank/DDBJ databases">
        <authorList>
            <person name="Amaro Gonzalez C."/>
        </authorList>
    </citation>
    <scope>NUCLEOTIDE SEQUENCE</scope>
</reference>
<accession>A0A0E9VCS4</accession>
<protein>
    <submittedName>
        <fullName evidence="1">Uncharacterized protein</fullName>
    </submittedName>
</protein>
<name>A0A0E9VCS4_ANGAN</name>